<evidence type="ECO:0000259" key="4">
    <source>
        <dbReference type="PROSITE" id="PS50043"/>
    </source>
</evidence>
<gene>
    <name evidence="5" type="ORF">ISU10_12090</name>
</gene>
<dbReference type="PANTHER" id="PTHR44688:SF16">
    <property type="entry name" value="DNA-BINDING TRANSCRIPTIONAL ACTIVATOR DEVR_DOSR"/>
    <property type="match status" value="1"/>
</dbReference>
<keyword evidence="1" id="KW-0805">Transcription regulation</keyword>
<name>A0A930VRB1_9ACTN</name>
<dbReference type="InterPro" id="IPR000792">
    <property type="entry name" value="Tscrpt_reg_LuxR_C"/>
</dbReference>
<dbReference type="PRINTS" id="PR00038">
    <property type="entry name" value="HTHLUXR"/>
</dbReference>
<evidence type="ECO:0000256" key="1">
    <source>
        <dbReference type="ARBA" id="ARBA00023015"/>
    </source>
</evidence>
<dbReference type="SMART" id="SM00421">
    <property type="entry name" value="HTH_LUXR"/>
    <property type="match status" value="1"/>
</dbReference>
<dbReference type="CDD" id="cd06170">
    <property type="entry name" value="LuxR_C_like"/>
    <property type="match status" value="1"/>
</dbReference>
<keyword evidence="6" id="KW-1185">Reference proteome</keyword>
<dbReference type="Gene3D" id="1.10.10.10">
    <property type="entry name" value="Winged helix-like DNA-binding domain superfamily/Winged helix DNA-binding domain"/>
    <property type="match status" value="1"/>
</dbReference>
<dbReference type="PROSITE" id="PS50043">
    <property type="entry name" value="HTH_LUXR_2"/>
    <property type="match status" value="1"/>
</dbReference>
<dbReference type="AlphaFoldDB" id="A0A930VRB1"/>
<sequence>MASAGELLEQARDLYRRGAVADALAACEQAAGEARAAGDLATVADAATLIRVGHGAAVAARVHELCVDALALLGESDPVRTARVRAQLVATSNPFGAPEPLDLPPESDDPEAAFLRLQAWHSARFAIEHLPERLTVADEAVDLGRRTGTAEYAAWGRRWRMDAYVVLGDRIDLMAELTSLRPLVARLKRPAWSAYLLLVDASQRLLEGRYDDTLRLIDDAVAADPDGEARFFHLVFSSAVAAQTGRDLDTQTAAVLRATDELPYLAGGWVCQMLMAGGHRERAEVLWRGIAPHVRRFPERAPEWVIATVGNAEVCAWLGDDETARVLYEQLAPYSGLHAIGLASTPYDGPVDLALGRLAATYGQAERAQAHLLSALRACEAMHAAPWQAAVLGELALLGDAAAGSRARTLATRLGMAPLLARLPTGPAVADTGPLTRRESEIAALVAEGLSNAAIAARLTLSERTVENHVSHVLAKLDLTSRAGIATWHARRLLGG</sequence>
<dbReference type="Pfam" id="PF00196">
    <property type="entry name" value="GerE"/>
    <property type="match status" value="1"/>
</dbReference>
<evidence type="ECO:0000313" key="6">
    <source>
        <dbReference type="Proteomes" id="UP000660668"/>
    </source>
</evidence>
<evidence type="ECO:0000313" key="5">
    <source>
        <dbReference type="EMBL" id="MBF4768505.1"/>
    </source>
</evidence>
<feature type="domain" description="HTH luxR-type" evidence="4">
    <location>
        <begin position="428"/>
        <end position="493"/>
    </location>
</feature>
<dbReference type="InterPro" id="IPR036388">
    <property type="entry name" value="WH-like_DNA-bd_sf"/>
</dbReference>
<keyword evidence="3" id="KW-0804">Transcription</keyword>
<keyword evidence="2" id="KW-0238">DNA-binding</keyword>
<dbReference type="GO" id="GO:0003677">
    <property type="term" value="F:DNA binding"/>
    <property type="evidence" value="ECO:0007669"/>
    <property type="project" value="UniProtKB-KW"/>
</dbReference>
<protein>
    <recommendedName>
        <fullName evidence="4">HTH luxR-type domain-containing protein</fullName>
    </recommendedName>
</protein>
<dbReference type="InterPro" id="IPR016032">
    <property type="entry name" value="Sig_transdc_resp-reg_C-effctor"/>
</dbReference>
<dbReference type="RefSeq" id="WP_194696646.1">
    <property type="nucleotide sequence ID" value="NZ_JADKPO010000014.1"/>
</dbReference>
<comment type="caution">
    <text evidence="5">The sequence shown here is derived from an EMBL/GenBank/DDBJ whole genome shotgun (WGS) entry which is preliminary data.</text>
</comment>
<reference evidence="5" key="1">
    <citation type="submission" date="2020-11" db="EMBL/GenBank/DDBJ databases">
        <title>Nocardioides cynanchi sp. nov., isolated from soil of rhizosphere of Cynanchum wilfordii.</title>
        <authorList>
            <person name="Lee J.-S."/>
            <person name="Suh M.K."/>
            <person name="Kim J.-S."/>
        </authorList>
    </citation>
    <scope>NUCLEOTIDE SEQUENCE</scope>
    <source>
        <strain evidence="5">KCTC 19276</strain>
    </source>
</reference>
<dbReference type="Proteomes" id="UP000660668">
    <property type="component" value="Unassembled WGS sequence"/>
</dbReference>
<dbReference type="PROSITE" id="PS00622">
    <property type="entry name" value="HTH_LUXR_1"/>
    <property type="match status" value="1"/>
</dbReference>
<evidence type="ECO:0000256" key="3">
    <source>
        <dbReference type="ARBA" id="ARBA00023163"/>
    </source>
</evidence>
<evidence type="ECO:0000256" key="2">
    <source>
        <dbReference type="ARBA" id="ARBA00023125"/>
    </source>
</evidence>
<accession>A0A930VRB1</accession>
<dbReference type="SUPFAM" id="SSF46894">
    <property type="entry name" value="C-terminal effector domain of the bipartite response regulators"/>
    <property type="match status" value="1"/>
</dbReference>
<dbReference type="PANTHER" id="PTHR44688">
    <property type="entry name" value="DNA-BINDING TRANSCRIPTIONAL ACTIVATOR DEVR_DOSR"/>
    <property type="match status" value="1"/>
</dbReference>
<dbReference type="GO" id="GO:0006355">
    <property type="term" value="P:regulation of DNA-templated transcription"/>
    <property type="evidence" value="ECO:0007669"/>
    <property type="project" value="InterPro"/>
</dbReference>
<dbReference type="EMBL" id="JADKPO010000014">
    <property type="protein sequence ID" value="MBF4768505.1"/>
    <property type="molecule type" value="Genomic_DNA"/>
</dbReference>
<organism evidence="5 6">
    <name type="scientific">Nocardioides agariphilus</name>
    <dbReference type="NCBI Taxonomy" id="433664"/>
    <lineage>
        <taxon>Bacteria</taxon>
        <taxon>Bacillati</taxon>
        <taxon>Actinomycetota</taxon>
        <taxon>Actinomycetes</taxon>
        <taxon>Propionibacteriales</taxon>
        <taxon>Nocardioidaceae</taxon>
        <taxon>Nocardioides</taxon>
    </lineage>
</organism>
<proteinExistence type="predicted"/>